<keyword evidence="2" id="KW-1185">Reference proteome</keyword>
<dbReference type="RefSeq" id="WP_157303849.1">
    <property type="nucleotide sequence ID" value="NZ_BAAAZB010000018.1"/>
</dbReference>
<name>A0A6N8JJB3_9BACT</name>
<dbReference type="OrthoDB" id="798785at2"/>
<dbReference type="EMBL" id="WRXO01000015">
    <property type="protein sequence ID" value="MVT45064.1"/>
    <property type="molecule type" value="Genomic_DNA"/>
</dbReference>
<sequence length="115" mass="13349">MLDQDFCSFLEYKICSAFEDANNVNTKSFWCDGVLLSESAKCYSQKYVNDNRQVKLKAFIGKSEQTEYELTLKFGNNALSKYASNSDIQECIPNTAVEKWFFIDIEKRKIEIQLD</sequence>
<protein>
    <submittedName>
        <fullName evidence="1">Uncharacterized protein</fullName>
    </submittedName>
</protein>
<gene>
    <name evidence="1" type="ORF">GO495_31040</name>
</gene>
<evidence type="ECO:0000313" key="2">
    <source>
        <dbReference type="Proteomes" id="UP000468388"/>
    </source>
</evidence>
<dbReference type="Proteomes" id="UP000468388">
    <property type="component" value="Unassembled WGS sequence"/>
</dbReference>
<comment type="caution">
    <text evidence="1">The sequence shown here is derived from an EMBL/GenBank/DDBJ whole genome shotgun (WGS) entry which is preliminary data.</text>
</comment>
<organism evidence="1 2">
    <name type="scientific">Chitinophaga oryziterrae</name>
    <dbReference type="NCBI Taxonomy" id="1031224"/>
    <lineage>
        <taxon>Bacteria</taxon>
        <taxon>Pseudomonadati</taxon>
        <taxon>Bacteroidota</taxon>
        <taxon>Chitinophagia</taxon>
        <taxon>Chitinophagales</taxon>
        <taxon>Chitinophagaceae</taxon>
        <taxon>Chitinophaga</taxon>
    </lineage>
</organism>
<accession>A0A6N8JJB3</accession>
<proteinExistence type="predicted"/>
<reference evidence="1 2" key="1">
    <citation type="submission" date="2019-12" db="EMBL/GenBank/DDBJ databases">
        <title>The draft genomic sequence of strain Chitinophaga oryziterrae JCM 16595.</title>
        <authorList>
            <person name="Zhang X."/>
        </authorList>
    </citation>
    <scope>NUCLEOTIDE SEQUENCE [LARGE SCALE GENOMIC DNA]</scope>
    <source>
        <strain evidence="1 2">JCM 16595</strain>
    </source>
</reference>
<evidence type="ECO:0000313" key="1">
    <source>
        <dbReference type="EMBL" id="MVT45064.1"/>
    </source>
</evidence>
<dbReference type="AlphaFoldDB" id="A0A6N8JJB3"/>